<evidence type="ECO:0000313" key="2">
    <source>
        <dbReference type="EMBL" id="WCO66373.1"/>
    </source>
</evidence>
<organism evidence="2 3">
    <name type="scientific">Iamia majanohamensis</name>
    <dbReference type="NCBI Taxonomy" id="467976"/>
    <lineage>
        <taxon>Bacteria</taxon>
        <taxon>Bacillati</taxon>
        <taxon>Actinomycetota</taxon>
        <taxon>Acidimicrobiia</taxon>
        <taxon>Acidimicrobiales</taxon>
        <taxon>Iamiaceae</taxon>
        <taxon>Iamia</taxon>
    </lineage>
</organism>
<dbReference type="KEGG" id="ima:PO878_17895"/>
<dbReference type="Proteomes" id="UP001216390">
    <property type="component" value="Chromosome"/>
</dbReference>
<name>A0AAE9Y8E2_9ACTN</name>
<reference evidence="2" key="1">
    <citation type="submission" date="2023-01" db="EMBL/GenBank/DDBJ databases">
        <title>The diversity of Class Acidimicrobiia in South China Sea sediment environments and the proposal of Iamia marina sp. nov., a novel species of the genus Iamia.</title>
        <authorList>
            <person name="He Y."/>
            <person name="Tian X."/>
        </authorList>
    </citation>
    <scope>NUCLEOTIDE SEQUENCE</scope>
    <source>
        <strain evidence="2">DSM 19957</strain>
    </source>
</reference>
<dbReference type="AlphaFoldDB" id="A0AAE9Y8E2"/>
<accession>A0AAE9Y8E2</accession>
<feature type="transmembrane region" description="Helical" evidence="1">
    <location>
        <begin position="12"/>
        <end position="33"/>
    </location>
</feature>
<dbReference type="RefSeq" id="WP_272735896.1">
    <property type="nucleotide sequence ID" value="NZ_CP116942.1"/>
</dbReference>
<evidence type="ECO:0000256" key="1">
    <source>
        <dbReference type="SAM" id="Phobius"/>
    </source>
</evidence>
<gene>
    <name evidence="2" type="ORF">PO878_17895</name>
</gene>
<feature type="transmembrane region" description="Helical" evidence="1">
    <location>
        <begin position="62"/>
        <end position="82"/>
    </location>
</feature>
<feature type="transmembrane region" description="Helical" evidence="1">
    <location>
        <begin position="135"/>
        <end position="153"/>
    </location>
</feature>
<keyword evidence="3" id="KW-1185">Reference proteome</keyword>
<evidence type="ECO:0000313" key="3">
    <source>
        <dbReference type="Proteomes" id="UP001216390"/>
    </source>
</evidence>
<feature type="transmembrane region" description="Helical" evidence="1">
    <location>
        <begin position="94"/>
        <end position="115"/>
    </location>
</feature>
<keyword evidence="1" id="KW-0472">Membrane</keyword>
<keyword evidence="1" id="KW-1133">Transmembrane helix</keyword>
<protein>
    <submittedName>
        <fullName evidence="2">Uncharacterized protein</fullName>
    </submittedName>
</protein>
<proteinExistence type="predicted"/>
<dbReference type="EMBL" id="CP116942">
    <property type="protein sequence ID" value="WCO66373.1"/>
    <property type="molecule type" value="Genomic_DNA"/>
</dbReference>
<sequence length="172" mass="19685">MTPVFLGRIQTRIFVAFTVGALWTLLITPFLLINAPGQGGYKLAFTLDDINGNSGLLEAYKLAFAALVIVTVFGCLVWEPIYHGLMQFRWEKDWPAFFNFWQVVPEGITTFLLLHVSWLNPLPDLDGDKSQFVPVLAYIFLFTSTWIVTWLFANGPMKIFFLRWRFNGGQLV</sequence>
<keyword evidence="1" id="KW-0812">Transmembrane</keyword>